<dbReference type="FunFam" id="3.40.50.980:FF:000001">
    <property type="entry name" value="Non-ribosomal peptide synthetase"/>
    <property type="match status" value="2"/>
</dbReference>
<dbReference type="Gene3D" id="3.30.559.30">
    <property type="entry name" value="Nonribosomal peptide synthetase, condensation domain"/>
    <property type="match status" value="2"/>
</dbReference>
<dbReference type="InterPro" id="IPR025110">
    <property type="entry name" value="AMP-bd_C"/>
</dbReference>
<feature type="domain" description="Carrier" evidence="5">
    <location>
        <begin position="699"/>
        <end position="774"/>
    </location>
</feature>
<dbReference type="InterPro" id="IPR023213">
    <property type="entry name" value="CAT-like_dom_sf"/>
</dbReference>
<feature type="compositionally biased region" description="Acidic residues" evidence="4">
    <location>
        <begin position="2027"/>
        <end position="2038"/>
    </location>
</feature>
<dbReference type="InterPro" id="IPR020802">
    <property type="entry name" value="TesA-like"/>
</dbReference>
<dbReference type="PANTHER" id="PTHR45527">
    <property type="entry name" value="NONRIBOSOMAL PEPTIDE SYNTHETASE"/>
    <property type="match status" value="1"/>
</dbReference>
<comment type="cofactor">
    <cofactor evidence="1">
        <name>pantetheine 4'-phosphate</name>
        <dbReference type="ChEBI" id="CHEBI:47942"/>
    </cofactor>
</comment>
<dbReference type="Pfam" id="PF00501">
    <property type="entry name" value="AMP-binding"/>
    <property type="match status" value="2"/>
</dbReference>
<dbReference type="InterPro" id="IPR045851">
    <property type="entry name" value="AMP-bd_C_sf"/>
</dbReference>
<keyword evidence="3" id="KW-0597">Phosphoprotein</keyword>
<gene>
    <name evidence="6" type="ORF">KGA66_23215</name>
</gene>
<dbReference type="FunFam" id="3.30.300.30:FF:000010">
    <property type="entry name" value="Enterobactin synthetase component F"/>
    <property type="match status" value="2"/>
</dbReference>
<dbReference type="Pfam" id="PF00668">
    <property type="entry name" value="Condensation"/>
    <property type="match status" value="2"/>
</dbReference>
<dbReference type="GO" id="GO:0005829">
    <property type="term" value="C:cytosol"/>
    <property type="evidence" value="ECO:0007669"/>
    <property type="project" value="TreeGrafter"/>
</dbReference>
<dbReference type="Gene3D" id="3.40.50.980">
    <property type="match status" value="2"/>
</dbReference>
<dbReference type="FunFam" id="2.30.38.10:FF:000001">
    <property type="entry name" value="Non-ribosomal peptide synthetase PvdI"/>
    <property type="match status" value="2"/>
</dbReference>
<dbReference type="EMBL" id="JAGSXH010000111">
    <property type="protein sequence ID" value="MBS2965975.1"/>
    <property type="molecule type" value="Genomic_DNA"/>
</dbReference>
<evidence type="ECO:0000313" key="6">
    <source>
        <dbReference type="EMBL" id="MBS2965975.1"/>
    </source>
</evidence>
<organism evidence="6 7">
    <name type="scientific">Actinocrinis puniceicyclus</name>
    <dbReference type="NCBI Taxonomy" id="977794"/>
    <lineage>
        <taxon>Bacteria</taxon>
        <taxon>Bacillati</taxon>
        <taxon>Actinomycetota</taxon>
        <taxon>Actinomycetes</taxon>
        <taxon>Catenulisporales</taxon>
        <taxon>Actinospicaceae</taxon>
        <taxon>Actinocrinis</taxon>
    </lineage>
</organism>
<feature type="region of interest" description="Disordered" evidence="4">
    <location>
        <begin position="323"/>
        <end position="346"/>
    </location>
</feature>
<dbReference type="CDD" id="cd19540">
    <property type="entry name" value="LCL_NRPS-like"/>
    <property type="match status" value="1"/>
</dbReference>
<dbReference type="GO" id="GO:0043041">
    <property type="term" value="P:amino acid activation for nonribosomal peptide biosynthetic process"/>
    <property type="evidence" value="ECO:0007669"/>
    <property type="project" value="TreeGrafter"/>
</dbReference>
<sequence length="2157" mass="230679">DVAVGSPVAGRGRAEWSGLVGFFVNTVVLRTDLSGDPSFVQVLERVRAVVLGALSHQDAPFDHVVERLNPVRDASTSPLFQVMFAYTSADDHAAPPPLEGIEVARQDLHLSALQFDLALMLHDSGDRLSGELYFATDLFDAPSVQALADRLVLLLRGVTDTPRLPVEKLAVLCAAERGLLQEWSETSERLPARTVPELFERQVAATPAAPAVEDASGSTLSYAELNARADRLARALAVRGVGPERVVALALPRSTDLVVALLAVLKAGGAYLALDTAYPEERLRFVLADAEPALILASSETAHALPDANVPVLVLDDPDFADELCDPESSDPEPLHRPRPHPHPQNPAYVIYTSGSTGTPKAVVVTHTGMACFAANQVERHGAAPGARVLQLVSPGFDVMVAEWSMALLAGGCLVVAPSTVSGEELHSLLADREVTHVHIPPAILATLPRRPLPALRTIITGGEGCAPDVARFWATGRRFVNAYGPSETTVDAASRPYDPAEGPFTPLIGKPIRGARLYVLDGGLGLVAPGTVGELYVAGAGLARGYWRRASLTASRFVADPFGAAGSRMYRTGDLVRWRPGGDLEFVGRADDQVKIRGFRVEPGEIEAAIAGFPAVGRVAVIVREDRPGDKRLVAYVCPAKDATLDRAGLRRYTAEQLPAFMVPSAFVLLESLPLTRNGKLDRRALPAPKAEVSAGRDARGPWEAALCSLFAEVLGVERVGVQDGFFDLGGHSLLATRLVTRVRQVLGAQLSIRDLFDAPTPEALAAVLEVCTAPREPRPRIRPAARPDRIPLSFGQHRLWFVNQMDGSADASQNTVFALRLTGALDLEALTAALGDLVERHEALRTVFPDADGVPYQLILPPEPVRLARIPVTEAALPHVLSDAAGRGFDLAAERPFRAHLFRLAAREHVLLLVMHHIGSDGASLAPLTRDLTAAYEARRAGAAPHWTPLPVQYADYALWQRTVLGEESDPGSEVSRQLAFWRDTLAALPDELPLPTDRPRPAVASHRGDTVPLALDADLHRDLLALGRERKASLFMVFQAAIAALLTRLGAGTDIPIGTPVAGRTDGALEDLVGCFINTLVLRTDTSGNPGFGELIDRVRERDLAAYEHQDVPFERLVEALNPARSLARSPLFQVMLVFQNNASPDLSRAALAGTLEPIHQGGADHDLCLDVFEDYAPDGAPRGINAYLEYATELFDRGTVETIGARLIRLLAAAAAAPGTPIGRLEILAAHERAALLADGTGQIAPAPAVCLPDLFEQRSALTPDDTAVYFNGLTMTFAQLDARANRLARILVARGVGPERVVALAVPRCAEMVVAVLAVLKAGGCYLPLDLDYPADRLAFMLDDARPVLALGTQAALAALPDLGIPTLALDTQNLEPTSGLAGHPLTDAERLKPLRPQNPAYVIYTSGSTGRPKAAVIEHRGLVNLYWSHRNTFFRPEVAAAGGSRLRIGFTAPLTFDTSWDSLLWMVDGNELHVIDDFVRRDAEALVGYIREHRIGFLDLTPAFMQQLVASGLFADGHHHPTVVMVGGEAVSDALWRAMRETPDTAGHNFYGQTECTNDTASFRDTEGDAPMIGRPIQNSRLYVLDEHLQLVPPGGVGELYVAGAGLGRGYWRRAGMTASRFVADPYGAPGSRMYRTGDLARWRAGGVLDFVGRADDQVKIRGFRVELGEVEAVVARAPGVGPAVVVVREDRPGDKRLVAYACPAEGATLDPADLRRFVAEQVPGFMVPSAFVVLDALPLTANGKLNRGALPVPVLTGSTGRAPRGPWEAALCSLFAEVLGVQRVGVQDGFFELGGHSLLAARLVARVRQVLGVELSIRNLFETPTPETLAEALEGGERDPFDVLIPLRPAGSEPPLFCVHPVGGVSWCYSGLLRELGPDRPVYGLQARGVQGGDLPGSVEEMAREYLARIREVQPTGPYHLLGWSFGGLVAHAMATSLQDAGERVGLLALLDSYPAGEAADAAVDTEQEARQLLLDSLGGGRDDAGAATDTEPGNGTDTEPGNGPGNGTDIETAARSGEGEGDGADADADAGIDGLEPELISSLIRVVINNARAMDRFTPGRFRGDPVLFVAARTWDTAQDPAEVWRAFVDGRTDVREIDCEHDLMTRPQALAGIGPVLRERLGRGVREPGTAPAAKSATPTERQSDGRA</sequence>
<dbReference type="FunFam" id="3.30.559.30:FF:000001">
    <property type="entry name" value="Non-ribosomal peptide synthetase"/>
    <property type="match status" value="1"/>
</dbReference>
<dbReference type="PROSITE" id="PS00455">
    <property type="entry name" value="AMP_BINDING"/>
    <property type="match status" value="2"/>
</dbReference>
<dbReference type="Pfam" id="PF13193">
    <property type="entry name" value="AMP-binding_C"/>
    <property type="match status" value="2"/>
</dbReference>
<dbReference type="PANTHER" id="PTHR45527:SF1">
    <property type="entry name" value="FATTY ACID SYNTHASE"/>
    <property type="match status" value="1"/>
</dbReference>
<comment type="caution">
    <text evidence="6">The sequence shown here is derived from an EMBL/GenBank/DDBJ whole genome shotgun (WGS) entry which is preliminary data.</text>
</comment>
<dbReference type="Gene3D" id="1.10.1200.10">
    <property type="entry name" value="ACP-like"/>
    <property type="match status" value="1"/>
</dbReference>
<dbReference type="PROSITE" id="PS50075">
    <property type="entry name" value="CARRIER"/>
    <property type="match status" value="2"/>
</dbReference>
<dbReference type="SUPFAM" id="SSF56801">
    <property type="entry name" value="Acetyl-CoA synthetase-like"/>
    <property type="match status" value="2"/>
</dbReference>
<dbReference type="InterPro" id="IPR020806">
    <property type="entry name" value="PKS_PP-bd"/>
</dbReference>
<dbReference type="InterPro" id="IPR010071">
    <property type="entry name" value="AA_adenyl_dom"/>
</dbReference>
<feature type="region of interest" description="Disordered" evidence="4">
    <location>
        <begin position="1984"/>
        <end position="2039"/>
    </location>
</feature>
<dbReference type="SUPFAM" id="SSF52777">
    <property type="entry name" value="CoA-dependent acyltransferases"/>
    <property type="match status" value="3"/>
</dbReference>
<dbReference type="FunFam" id="1.10.1200.10:FF:000016">
    <property type="entry name" value="Non-ribosomal peptide synthase"/>
    <property type="match status" value="2"/>
</dbReference>
<dbReference type="CDD" id="cd05930">
    <property type="entry name" value="A_NRPS"/>
    <property type="match status" value="1"/>
</dbReference>
<dbReference type="NCBIfam" id="TIGR01733">
    <property type="entry name" value="AA-adenyl-dom"/>
    <property type="match status" value="2"/>
</dbReference>
<proteinExistence type="predicted"/>
<dbReference type="Proteomes" id="UP000677913">
    <property type="component" value="Unassembled WGS sequence"/>
</dbReference>
<dbReference type="Pfam" id="PF00550">
    <property type="entry name" value="PP-binding"/>
    <property type="match status" value="2"/>
</dbReference>
<name>A0A8J7WSJ3_9ACTN</name>
<dbReference type="SMART" id="SM00823">
    <property type="entry name" value="PKS_PP"/>
    <property type="match status" value="2"/>
</dbReference>
<feature type="domain" description="Carrier" evidence="5">
    <location>
        <begin position="1769"/>
        <end position="1844"/>
    </location>
</feature>
<dbReference type="InterPro" id="IPR042099">
    <property type="entry name" value="ANL_N_sf"/>
</dbReference>
<dbReference type="Gene3D" id="3.40.50.12780">
    <property type="entry name" value="N-terminal domain of ligase-like"/>
    <property type="match status" value="1"/>
</dbReference>
<dbReference type="InterPro" id="IPR036736">
    <property type="entry name" value="ACP-like_sf"/>
</dbReference>
<dbReference type="Gene3D" id="3.40.50.1820">
    <property type="entry name" value="alpha/beta hydrolase"/>
    <property type="match status" value="1"/>
</dbReference>
<feature type="region of interest" description="Disordered" evidence="4">
    <location>
        <begin position="2130"/>
        <end position="2157"/>
    </location>
</feature>
<dbReference type="InterPro" id="IPR020845">
    <property type="entry name" value="AMP-binding_CS"/>
</dbReference>
<dbReference type="PROSITE" id="PS00012">
    <property type="entry name" value="PHOSPHOPANTETHEINE"/>
    <property type="match status" value="2"/>
</dbReference>
<dbReference type="FunFam" id="3.40.50.12780:FF:000012">
    <property type="entry name" value="Non-ribosomal peptide synthetase"/>
    <property type="match status" value="1"/>
</dbReference>
<dbReference type="GO" id="GO:0072330">
    <property type="term" value="P:monocarboxylic acid biosynthetic process"/>
    <property type="evidence" value="ECO:0007669"/>
    <property type="project" value="UniProtKB-ARBA"/>
</dbReference>
<reference evidence="6" key="1">
    <citation type="submission" date="2021-04" db="EMBL/GenBank/DDBJ databases">
        <title>Genome based classification of Actinospica acidithermotolerans sp. nov., an actinobacterium isolated from an Indonesian hot spring.</title>
        <authorList>
            <person name="Kusuma A.B."/>
            <person name="Putra K.E."/>
            <person name="Nafisah S."/>
            <person name="Loh J."/>
            <person name="Nouioui I."/>
            <person name="Goodfellow M."/>
        </authorList>
    </citation>
    <scope>NUCLEOTIDE SEQUENCE</scope>
    <source>
        <strain evidence="6">DSM 45618</strain>
    </source>
</reference>
<dbReference type="Gene3D" id="3.30.559.10">
    <property type="entry name" value="Chloramphenicol acetyltransferase-like domain"/>
    <property type="match status" value="1"/>
</dbReference>
<dbReference type="Gene3D" id="2.30.38.10">
    <property type="entry name" value="Luciferase, Domain 3"/>
    <property type="match status" value="1"/>
</dbReference>
<evidence type="ECO:0000256" key="4">
    <source>
        <dbReference type="SAM" id="MobiDB-lite"/>
    </source>
</evidence>
<dbReference type="InterPro" id="IPR001031">
    <property type="entry name" value="Thioesterase"/>
</dbReference>
<dbReference type="InterPro" id="IPR006162">
    <property type="entry name" value="Ppantetheine_attach_site"/>
</dbReference>
<evidence type="ECO:0000313" key="7">
    <source>
        <dbReference type="Proteomes" id="UP000677913"/>
    </source>
</evidence>
<keyword evidence="7" id="KW-1185">Reference proteome</keyword>
<keyword evidence="2" id="KW-0596">Phosphopantetheine</keyword>
<evidence type="ECO:0000256" key="3">
    <source>
        <dbReference type="ARBA" id="ARBA00022553"/>
    </source>
</evidence>
<feature type="non-terminal residue" evidence="6">
    <location>
        <position position="1"/>
    </location>
</feature>
<evidence type="ECO:0000256" key="1">
    <source>
        <dbReference type="ARBA" id="ARBA00001957"/>
    </source>
</evidence>
<dbReference type="InterPro" id="IPR009081">
    <property type="entry name" value="PP-bd_ACP"/>
</dbReference>
<dbReference type="InterPro" id="IPR001242">
    <property type="entry name" value="Condensation_dom"/>
</dbReference>
<dbReference type="SUPFAM" id="SSF47336">
    <property type="entry name" value="ACP-like"/>
    <property type="match status" value="2"/>
</dbReference>
<dbReference type="InterPro" id="IPR029058">
    <property type="entry name" value="AB_hydrolase_fold"/>
</dbReference>
<protein>
    <submittedName>
        <fullName evidence="6">Amino acid adenylation domain-containing protein</fullName>
    </submittedName>
</protein>
<dbReference type="GO" id="GO:0008610">
    <property type="term" value="P:lipid biosynthetic process"/>
    <property type="evidence" value="ECO:0007669"/>
    <property type="project" value="UniProtKB-ARBA"/>
</dbReference>
<dbReference type="Gene3D" id="3.30.300.30">
    <property type="match status" value="2"/>
</dbReference>
<evidence type="ECO:0000259" key="5">
    <source>
        <dbReference type="PROSITE" id="PS50075"/>
    </source>
</evidence>
<dbReference type="GO" id="GO:0031177">
    <property type="term" value="F:phosphopantetheine binding"/>
    <property type="evidence" value="ECO:0007669"/>
    <property type="project" value="InterPro"/>
</dbReference>
<dbReference type="SUPFAM" id="SSF53474">
    <property type="entry name" value="alpha/beta-Hydrolases"/>
    <property type="match status" value="1"/>
</dbReference>
<dbReference type="SMART" id="SM00824">
    <property type="entry name" value="PKS_TE"/>
    <property type="match status" value="1"/>
</dbReference>
<accession>A0A8J7WSJ3</accession>
<dbReference type="GO" id="GO:0003824">
    <property type="term" value="F:catalytic activity"/>
    <property type="evidence" value="ECO:0007669"/>
    <property type="project" value="InterPro"/>
</dbReference>
<evidence type="ECO:0000256" key="2">
    <source>
        <dbReference type="ARBA" id="ARBA00022450"/>
    </source>
</evidence>
<dbReference type="InterPro" id="IPR000873">
    <property type="entry name" value="AMP-dep_synth/lig_dom"/>
</dbReference>
<dbReference type="GO" id="GO:0044550">
    <property type="term" value="P:secondary metabolite biosynthetic process"/>
    <property type="evidence" value="ECO:0007669"/>
    <property type="project" value="UniProtKB-ARBA"/>
</dbReference>
<dbReference type="Pfam" id="PF00975">
    <property type="entry name" value="Thioesterase"/>
    <property type="match status" value="1"/>
</dbReference>